<protein>
    <recommendedName>
        <fullName evidence="1">DNA-directed DNA polymerase</fullName>
        <ecNumber evidence="1">2.7.7.7</ecNumber>
    </recommendedName>
</protein>
<dbReference type="PANTHER" id="PTHR32294">
    <property type="entry name" value="DNA POLYMERASE III SUBUNIT ALPHA"/>
    <property type="match status" value="1"/>
</dbReference>
<dbReference type="RefSeq" id="WP_200257876.1">
    <property type="nucleotide sequence ID" value="NZ_NRSH01000051.1"/>
</dbReference>
<dbReference type="Proteomes" id="UP000738126">
    <property type="component" value="Unassembled WGS sequence"/>
</dbReference>
<evidence type="ECO:0000256" key="6">
    <source>
        <dbReference type="ARBA" id="ARBA00049244"/>
    </source>
</evidence>
<dbReference type="EMBL" id="NRSH01000051">
    <property type="protein sequence ID" value="MBK1726579.1"/>
    <property type="molecule type" value="Genomic_DNA"/>
</dbReference>
<keyword evidence="2" id="KW-0808">Transferase</keyword>
<sequence>MEDDATTVVRFAGGAWERAAWDRLRDAAQRACTRRTLGARRAQYHKRVEEELAALAELGLQPGVLLELAWVVKDLRARGVTFGPGYGPQCGSLLLHTLGLNGVDPLEHALPFLGFGRELEARRLHLRVASRAEQAELSSALRRYSRPPLELERAPGELEIVVGWDSSLALTRDLERMARQVNGGYECDPTAWAYPWEDPEALRLIARGETEGIAALEAPPLPERLRESAPRSLEEVVQVMVACRETAPAGLPERYSGARSGATRPPLPHPALEAVLAPTAHLWLYREQVVASLARLLGCDWQRALELCEHLAEERRQSDEGAQSRQLAEAIAERNGLPHARGLYLVRALRQAIPQVVDRAAILAEATEAYRQAYYKARYPAAFQAARLNAVLLQLSPHAGLRYSHGSAPVPLCPHREALSTLCRETVRDGITVLPPDINRSGWGFQALDRRTLLFGLGAIATVDKAAAERLVQLRRSGEYRGLKDLVARGFGGNFEAEPLEPLILAGALDGIVRDRWGLLEELEEARRPRRPWLREISRGKRTQPLPWGATRPREGWAFQRELDVLGCVPSRGYFPEPEPPERCLRPVK</sequence>
<evidence type="ECO:0000256" key="1">
    <source>
        <dbReference type="ARBA" id="ARBA00012417"/>
    </source>
</evidence>
<feature type="domain" description="Bacterial DNA polymerase III alpha subunit NTPase" evidence="7">
    <location>
        <begin position="24"/>
        <end position="115"/>
    </location>
</feature>
<dbReference type="Pfam" id="PF14579">
    <property type="entry name" value="HHH_6"/>
    <property type="match status" value="1"/>
</dbReference>
<evidence type="ECO:0000313" key="11">
    <source>
        <dbReference type="Proteomes" id="UP000738126"/>
    </source>
</evidence>
<evidence type="ECO:0000256" key="3">
    <source>
        <dbReference type="ARBA" id="ARBA00022695"/>
    </source>
</evidence>
<evidence type="ECO:0000259" key="9">
    <source>
        <dbReference type="Pfam" id="PF17657"/>
    </source>
</evidence>
<dbReference type="Pfam" id="PF07733">
    <property type="entry name" value="DNA_pol3_alpha"/>
    <property type="match status" value="1"/>
</dbReference>
<comment type="catalytic activity">
    <reaction evidence="6">
        <text>DNA(n) + a 2'-deoxyribonucleoside 5'-triphosphate = DNA(n+1) + diphosphate</text>
        <dbReference type="Rhea" id="RHEA:22508"/>
        <dbReference type="Rhea" id="RHEA-COMP:17339"/>
        <dbReference type="Rhea" id="RHEA-COMP:17340"/>
        <dbReference type="ChEBI" id="CHEBI:33019"/>
        <dbReference type="ChEBI" id="CHEBI:61560"/>
        <dbReference type="ChEBI" id="CHEBI:173112"/>
        <dbReference type="EC" id="2.7.7.7"/>
    </reaction>
</comment>
<evidence type="ECO:0000259" key="8">
    <source>
        <dbReference type="Pfam" id="PF14579"/>
    </source>
</evidence>
<keyword evidence="3" id="KW-0548">Nucleotidyltransferase</keyword>
<evidence type="ECO:0000259" key="7">
    <source>
        <dbReference type="Pfam" id="PF07733"/>
    </source>
</evidence>
<dbReference type="InterPro" id="IPR040982">
    <property type="entry name" value="DNA_pol3_finger"/>
</dbReference>
<evidence type="ECO:0000313" key="10">
    <source>
        <dbReference type="EMBL" id="MBK1726579.1"/>
    </source>
</evidence>
<evidence type="ECO:0000256" key="4">
    <source>
        <dbReference type="ARBA" id="ARBA00022705"/>
    </source>
</evidence>
<dbReference type="Pfam" id="PF17657">
    <property type="entry name" value="DNA_pol3_finger"/>
    <property type="match status" value="1"/>
</dbReference>
<keyword evidence="5" id="KW-0239">DNA-directed DNA polymerase</keyword>
<dbReference type="InterPro" id="IPR004805">
    <property type="entry name" value="DnaE2/DnaE/PolC"/>
</dbReference>
<keyword evidence="4" id="KW-0235">DNA replication</keyword>
<evidence type="ECO:0000256" key="2">
    <source>
        <dbReference type="ARBA" id="ARBA00022679"/>
    </source>
</evidence>
<organism evidence="10 11">
    <name type="scientific">Halorhodospira neutriphila</name>
    <dbReference type="NCBI Taxonomy" id="168379"/>
    <lineage>
        <taxon>Bacteria</taxon>
        <taxon>Pseudomonadati</taxon>
        <taxon>Pseudomonadota</taxon>
        <taxon>Gammaproteobacteria</taxon>
        <taxon>Chromatiales</taxon>
        <taxon>Ectothiorhodospiraceae</taxon>
        <taxon>Halorhodospira</taxon>
    </lineage>
</organism>
<feature type="domain" description="DNA polymerase helix-hairpin-helix motif" evidence="8">
    <location>
        <begin position="430"/>
        <end position="516"/>
    </location>
</feature>
<dbReference type="InterPro" id="IPR011708">
    <property type="entry name" value="DNA_pol3_alpha_NTPase_dom"/>
</dbReference>
<accession>A0ABS1E8K5</accession>
<gene>
    <name evidence="10" type="ORF">CKO13_05980</name>
</gene>
<proteinExistence type="predicted"/>
<feature type="domain" description="DNA polymerase III alpha subunit finger" evidence="9">
    <location>
        <begin position="176"/>
        <end position="330"/>
    </location>
</feature>
<evidence type="ECO:0000256" key="5">
    <source>
        <dbReference type="ARBA" id="ARBA00022932"/>
    </source>
</evidence>
<keyword evidence="11" id="KW-1185">Reference proteome</keyword>
<dbReference type="EC" id="2.7.7.7" evidence="1"/>
<reference evidence="10 11" key="1">
    <citation type="journal article" date="2020" name="Microorganisms">
        <title>Osmotic Adaptation and Compatible Solute Biosynthesis of Phototrophic Bacteria as Revealed from Genome Analyses.</title>
        <authorList>
            <person name="Imhoff J.F."/>
            <person name="Rahn T."/>
            <person name="Kunzel S."/>
            <person name="Keller A."/>
            <person name="Neulinger S.C."/>
        </authorList>
    </citation>
    <scope>NUCLEOTIDE SEQUENCE [LARGE SCALE GENOMIC DNA]</scope>
    <source>
        <strain evidence="10 11">DSM 15116</strain>
    </source>
</reference>
<dbReference type="Gene3D" id="1.10.150.870">
    <property type="match status" value="1"/>
</dbReference>
<dbReference type="InterPro" id="IPR029460">
    <property type="entry name" value="DNAPol_HHH"/>
</dbReference>
<name>A0ABS1E8K5_9GAMM</name>
<comment type="caution">
    <text evidence="10">The sequence shown here is derived from an EMBL/GenBank/DDBJ whole genome shotgun (WGS) entry which is preliminary data.</text>
</comment>